<dbReference type="PANTHER" id="PTHR46940">
    <property type="entry name" value="NKAP DOMAIN-CONTAINING 1"/>
    <property type="match status" value="1"/>
</dbReference>
<accession>A0A1D1VDL4</accession>
<feature type="region of interest" description="Disordered" evidence="1">
    <location>
        <begin position="111"/>
        <end position="180"/>
    </location>
</feature>
<dbReference type="EMBL" id="BDGG01000004">
    <property type="protein sequence ID" value="GAU98162.1"/>
    <property type="molecule type" value="Genomic_DNA"/>
</dbReference>
<reference evidence="2 3" key="1">
    <citation type="journal article" date="2016" name="Nat. Commun.">
        <title>Extremotolerant tardigrade genome and improved radiotolerance of human cultured cells by tardigrade-unique protein.</title>
        <authorList>
            <person name="Hashimoto T."/>
            <person name="Horikawa D.D."/>
            <person name="Saito Y."/>
            <person name="Kuwahara H."/>
            <person name="Kozuka-Hata H."/>
            <person name="Shin-I T."/>
            <person name="Minakuchi Y."/>
            <person name="Ohishi K."/>
            <person name="Motoyama A."/>
            <person name="Aizu T."/>
            <person name="Enomoto A."/>
            <person name="Kondo K."/>
            <person name="Tanaka S."/>
            <person name="Hara Y."/>
            <person name="Koshikawa S."/>
            <person name="Sagara H."/>
            <person name="Miura T."/>
            <person name="Yokobori S."/>
            <person name="Miyagawa K."/>
            <person name="Suzuki Y."/>
            <person name="Kubo T."/>
            <person name="Oyama M."/>
            <person name="Kohara Y."/>
            <person name="Fujiyama A."/>
            <person name="Arakawa K."/>
            <person name="Katayama T."/>
            <person name="Toyoda A."/>
            <person name="Kunieda T."/>
        </authorList>
    </citation>
    <scope>NUCLEOTIDE SEQUENCE [LARGE SCALE GENOMIC DNA]</scope>
    <source>
        <strain evidence="2 3">YOKOZUNA-1</strain>
    </source>
</reference>
<feature type="region of interest" description="Disordered" evidence="1">
    <location>
        <begin position="32"/>
        <end position="82"/>
    </location>
</feature>
<feature type="compositionally biased region" description="Basic and acidic residues" evidence="1">
    <location>
        <begin position="138"/>
        <end position="156"/>
    </location>
</feature>
<dbReference type="Proteomes" id="UP000186922">
    <property type="component" value="Unassembled WGS sequence"/>
</dbReference>
<evidence type="ECO:0000256" key="1">
    <source>
        <dbReference type="SAM" id="MobiDB-lite"/>
    </source>
</evidence>
<organism evidence="2 3">
    <name type="scientific">Ramazzottius varieornatus</name>
    <name type="common">Water bear</name>
    <name type="synonym">Tardigrade</name>
    <dbReference type="NCBI Taxonomy" id="947166"/>
    <lineage>
        <taxon>Eukaryota</taxon>
        <taxon>Metazoa</taxon>
        <taxon>Ecdysozoa</taxon>
        <taxon>Tardigrada</taxon>
        <taxon>Eutardigrada</taxon>
        <taxon>Parachela</taxon>
        <taxon>Hypsibioidea</taxon>
        <taxon>Ramazzottiidae</taxon>
        <taxon>Ramazzottius</taxon>
    </lineage>
</organism>
<gene>
    <name evidence="2" type="primary">RvY_09342-1</name>
    <name evidence="2" type="synonym">RvY_09342.1</name>
    <name evidence="2" type="ORF">RvY_09342</name>
</gene>
<evidence type="ECO:0000313" key="3">
    <source>
        <dbReference type="Proteomes" id="UP000186922"/>
    </source>
</evidence>
<dbReference type="OrthoDB" id="10055694at2759"/>
<evidence type="ECO:0000313" key="2">
    <source>
        <dbReference type="EMBL" id="GAU98162.1"/>
    </source>
</evidence>
<feature type="compositionally biased region" description="Basic and acidic residues" evidence="1">
    <location>
        <begin position="73"/>
        <end position="82"/>
    </location>
</feature>
<dbReference type="AlphaFoldDB" id="A0A1D1VDL4"/>
<dbReference type="PANTHER" id="PTHR46940:SF1">
    <property type="entry name" value="NKAP DOMAIN CONTAINING 1"/>
    <property type="match status" value="1"/>
</dbReference>
<proteinExistence type="predicted"/>
<feature type="compositionally biased region" description="Basic residues" evidence="1">
    <location>
        <begin position="157"/>
        <end position="171"/>
    </location>
</feature>
<feature type="compositionally biased region" description="Basic and acidic residues" evidence="1">
    <location>
        <begin position="36"/>
        <end position="50"/>
    </location>
</feature>
<comment type="caution">
    <text evidence="2">The sequence shown here is derived from an EMBL/GenBank/DDBJ whole genome shotgun (WGS) entry which is preliminary data.</text>
</comment>
<sequence length="180" mass="21809">MLQPGGKLLLWNSIRHVTAHNRAVEEQLLWSQKGNESQRKDATKRDERKDKYFRHYRSRDESTRRAKRKRHSSDHEEESREGKVWLRRLAECKEADPDKWHHDGFRELYPEELEAEKSKSKHRKEKRGNESSQCHSRINKDSVRDRSPEDLTEREKRKSSKHSKKKKKKRKERDQKDCNV</sequence>
<name>A0A1D1VDL4_RAMVA</name>
<protein>
    <submittedName>
        <fullName evidence="2">Uncharacterized protein</fullName>
    </submittedName>
</protein>
<keyword evidence="3" id="KW-1185">Reference proteome</keyword>
<dbReference type="InterPro" id="IPR043407">
    <property type="entry name" value="Nkap_D1"/>
</dbReference>
<dbReference type="Pfam" id="PF15692">
    <property type="entry name" value="NKAP"/>
    <property type="match status" value="1"/>
</dbReference>